<keyword evidence="1" id="KW-0472">Membrane</keyword>
<evidence type="ECO:0000313" key="2">
    <source>
        <dbReference type="EMBL" id="EOO70356.1"/>
    </source>
</evidence>
<keyword evidence="1" id="KW-0812">Transmembrane</keyword>
<evidence type="ECO:0000256" key="1">
    <source>
        <dbReference type="SAM" id="Phobius"/>
    </source>
</evidence>
<feature type="transmembrane region" description="Helical" evidence="1">
    <location>
        <begin position="461"/>
        <end position="481"/>
    </location>
</feature>
<dbReference type="EMBL" id="AHES01000055">
    <property type="protein sequence ID" value="EOO70356.1"/>
    <property type="molecule type" value="Genomic_DNA"/>
</dbReference>
<sequence length="584" mass="68595">MSKAIIKKGYWDHFVMFEAFKHNDPRKALNKYEDLINKLIQSGLIISAETPDKKVSFNKKFEDELAKRRDLYLQAIGNNKIVPAHLRGDLKKVAETSTVFVGSDDQSFTIDVEDNIVDELSVSQSNALYQLTGLYNLEHQQTGFLHTSFKNRFLLMPVKVVIDEKTFFINVILTLFKHGYCMLHFSINVANVDIDVLNTSIWNMHFDKIMLPERMINDGISLEYKKKARCNNVNDITSVFLDYVSKHFGIQEQSNITKYNHLNLIDYAFRPKNFEDKDISKPLKANLFQLLFAPVSEFTMNSDKNIDTLLDSKKYDLNLYFRSYANHNRLVNIYSSRIDQPFKSISEDPFSEISLHNTAIGGSINSIELLMQKKLQNDKTTFLNLNSTMTINDLIKIKTNNNLEYFHEFSQYYYSYASVNAFTDYLENACDDYLKNEMVIERNKRMEELITLRKEKYVSKFTALSPILTITITLLFSLPTLDQLLKLLNFQGYLLPIYTISNFIFIIFICILYRELIKEKSINLFNYIKRNLSLIYKYARERLLKVKDYTVVKYDELYLFLKSKIYKLQKKVSGIFDYFKRRKK</sequence>
<dbReference type="HOGENOM" id="CLU_478719_0_0_9"/>
<name>R8HC82_BACCE</name>
<dbReference type="RefSeq" id="WP_016102832.1">
    <property type="nucleotide sequence ID" value="NZ_KB976282.1"/>
</dbReference>
<reference evidence="2 3" key="1">
    <citation type="submission" date="2012-12" db="EMBL/GenBank/DDBJ databases">
        <title>The Genome Sequence of Bacillus cereus VD021.</title>
        <authorList>
            <consortium name="The Broad Institute Genome Sequencing Platform"/>
            <consortium name="The Broad Institute Genome Sequencing Center for Infectious Disease"/>
            <person name="Feldgarden M."/>
            <person name="Van der Auwera G.A."/>
            <person name="Mahillon J."/>
            <person name="Duprez V."/>
            <person name="Timmery S."/>
            <person name="Mattelet C."/>
            <person name="Dierick K."/>
            <person name="Sun M."/>
            <person name="Yu Z."/>
            <person name="Zhu L."/>
            <person name="Hu X."/>
            <person name="Shank E.B."/>
            <person name="Swiecicka I."/>
            <person name="Hansen B.M."/>
            <person name="Andrup L."/>
            <person name="Walker B."/>
            <person name="Young S.K."/>
            <person name="Zeng Q."/>
            <person name="Gargeya S."/>
            <person name="Fitzgerald M."/>
            <person name="Haas B."/>
            <person name="Abouelleil A."/>
            <person name="Alvarado L."/>
            <person name="Arachchi H.M."/>
            <person name="Berlin A.M."/>
            <person name="Chapman S.B."/>
            <person name="Dewar J."/>
            <person name="Goldberg J."/>
            <person name="Griggs A."/>
            <person name="Gujja S."/>
            <person name="Hansen M."/>
            <person name="Howarth C."/>
            <person name="Imamovic A."/>
            <person name="Larimer J."/>
            <person name="McCowan C."/>
            <person name="Murphy C."/>
            <person name="Neiman D."/>
            <person name="Pearson M."/>
            <person name="Priest M."/>
            <person name="Roberts A."/>
            <person name="Saif S."/>
            <person name="Shea T."/>
            <person name="Sisk P."/>
            <person name="Sykes S."/>
            <person name="Wortman J."/>
            <person name="Nusbaum C."/>
            <person name="Birren B."/>
        </authorList>
    </citation>
    <scope>NUCLEOTIDE SEQUENCE [LARGE SCALE GENOMIC DNA]</scope>
    <source>
        <strain evidence="2 3">VD021</strain>
    </source>
</reference>
<dbReference type="PATRIC" id="fig|1053224.3.peg.4846"/>
<keyword evidence="1" id="KW-1133">Transmembrane helix</keyword>
<dbReference type="AlphaFoldDB" id="R8HC82"/>
<protein>
    <submittedName>
        <fullName evidence="2">Uncharacterized protein</fullName>
    </submittedName>
</protein>
<feature type="transmembrane region" description="Helical" evidence="1">
    <location>
        <begin position="493"/>
        <end position="513"/>
    </location>
</feature>
<dbReference type="Proteomes" id="UP000014040">
    <property type="component" value="Unassembled WGS sequence"/>
</dbReference>
<gene>
    <name evidence="2" type="ORF">IIC_04798</name>
</gene>
<proteinExistence type="predicted"/>
<organism evidence="2 3">
    <name type="scientific">Bacillus cereus VD021</name>
    <dbReference type="NCBI Taxonomy" id="1053224"/>
    <lineage>
        <taxon>Bacteria</taxon>
        <taxon>Bacillati</taxon>
        <taxon>Bacillota</taxon>
        <taxon>Bacilli</taxon>
        <taxon>Bacillales</taxon>
        <taxon>Bacillaceae</taxon>
        <taxon>Bacillus</taxon>
        <taxon>Bacillus cereus group</taxon>
    </lineage>
</organism>
<accession>R8HC82</accession>
<comment type="caution">
    <text evidence="2">The sequence shown here is derived from an EMBL/GenBank/DDBJ whole genome shotgun (WGS) entry which is preliminary data.</text>
</comment>
<evidence type="ECO:0000313" key="3">
    <source>
        <dbReference type="Proteomes" id="UP000014040"/>
    </source>
</evidence>